<comment type="similarity">
    <text evidence="1">Belongs to the universal stress protein A family.</text>
</comment>
<organism evidence="3 4">
    <name type="scientific">Sphingobacterium litopenaei</name>
    <dbReference type="NCBI Taxonomy" id="2763500"/>
    <lineage>
        <taxon>Bacteria</taxon>
        <taxon>Pseudomonadati</taxon>
        <taxon>Bacteroidota</taxon>
        <taxon>Sphingobacteriia</taxon>
        <taxon>Sphingobacteriales</taxon>
        <taxon>Sphingobacteriaceae</taxon>
        <taxon>Sphingobacterium</taxon>
    </lineage>
</organism>
<proteinExistence type="inferred from homology"/>
<evidence type="ECO:0000256" key="1">
    <source>
        <dbReference type="ARBA" id="ARBA00008791"/>
    </source>
</evidence>
<comment type="caution">
    <text evidence="3">The sequence shown here is derived from an EMBL/GenBank/DDBJ whole genome shotgun (WGS) entry which is preliminary data.</text>
</comment>
<dbReference type="CDD" id="cd00293">
    <property type="entry name" value="USP-like"/>
    <property type="match status" value="1"/>
</dbReference>
<dbReference type="SUPFAM" id="SSF52402">
    <property type="entry name" value="Adenine nucleotide alpha hydrolases-like"/>
    <property type="match status" value="1"/>
</dbReference>
<dbReference type="Pfam" id="PF00582">
    <property type="entry name" value="Usp"/>
    <property type="match status" value="1"/>
</dbReference>
<dbReference type="PANTHER" id="PTHR46268">
    <property type="entry name" value="STRESS RESPONSE PROTEIN NHAX"/>
    <property type="match status" value="1"/>
</dbReference>
<dbReference type="EMBL" id="JACOIJ010000006">
    <property type="protein sequence ID" value="MBD1428969.1"/>
    <property type="molecule type" value="Genomic_DNA"/>
</dbReference>
<dbReference type="PANTHER" id="PTHR46268:SF6">
    <property type="entry name" value="UNIVERSAL STRESS PROTEIN UP12"/>
    <property type="match status" value="1"/>
</dbReference>
<evidence type="ECO:0000259" key="2">
    <source>
        <dbReference type="Pfam" id="PF00582"/>
    </source>
</evidence>
<dbReference type="InterPro" id="IPR006016">
    <property type="entry name" value="UspA"/>
</dbReference>
<feature type="domain" description="UspA" evidence="2">
    <location>
        <begin position="1"/>
        <end position="142"/>
    </location>
</feature>
<dbReference type="InterPro" id="IPR006015">
    <property type="entry name" value="Universal_stress_UspA"/>
</dbReference>
<evidence type="ECO:0000313" key="3">
    <source>
        <dbReference type="EMBL" id="MBD1428969.1"/>
    </source>
</evidence>
<dbReference type="RefSeq" id="WP_190301684.1">
    <property type="nucleotide sequence ID" value="NZ_JACOIJ010000006.1"/>
</dbReference>
<dbReference type="Proteomes" id="UP000651271">
    <property type="component" value="Unassembled WGS sequence"/>
</dbReference>
<name>A0ABR7YCD7_9SPHI</name>
<gene>
    <name evidence="3" type="ORF">H8B04_05230</name>
</gene>
<keyword evidence="4" id="KW-1185">Reference proteome</keyword>
<dbReference type="Gene3D" id="3.40.50.12370">
    <property type="match status" value="1"/>
</dbReference>
<accession>A0ABR7YCD7</accession>
<sequence length="286" mass="32631">MSNKILIPVDFSIHSDKAVEYAVQLAEKNNFQIDLLHVFTDHSNIYMNALKDPSLVDPRVPEAKQKMAKLMEKQNQDTPGIQFQPLYADGNLYDEVRRLAAKEQYDAIIMGTKGAFGLDALLIGSNMFDVFLNTKVPVLAVPYSEKKFKVDKVGLLCNFKYGEIDVLKQAIKVYGTNFELVLIHVNTSNESVHNIDKSFEVFIDKIVEETGIEDISYVIKSQTFFVQYKEDISSAINTVIADELLDVLLVTKSKKTFLRKIIEENIVKKMAYDIKIPKFFARRTEE</sequence>
<reference evidence="3 4" key="1">
    <citation type="submission" date="2020-08" db="EMBL/GenBank/DDBJ databases">
        <title>Sphingobacterium sp. DN04309 isolated from aquaculture water.</title>
        <authorList>
            <person name="Zhang M."/>
        </authorList>
    </citation>
    <scope>NUCLEOTIDE SEQUENCE [LARGE SCALE GENOMIC DNA]</scope>
    <source>
        <strain evidence="3 4">DN04309</strain>
    </source>
</reference>
<protein>
    <submittedName>
        <fullName evidence="3">Universal stress protein</fullName>
    </submittedName>
</protein>
<evidence type="ECO:0000313" key="4">
    <source>
        <dbReference type="Proteomes" id="UP000651271"/>
    </source>
</evidence>
<dbReference type="PRINTS" id="PR01438">
    <property type="entry name" value="UNVRSLSTRESS"/>
</dbReference>